<evidence type="ECO:0000259" key="1">
    <source>
        <dbReference type="Pfam" id="PF09623"/>
    </source>
</evidence>
<keyword evidence="3" id="KW-1185">Reference proteome</keyword>
<dbReference type="InterPro" id="IPR019092">
    <property type="entry name" value="SSO2081-like_dom"/>
</dbReference>
<evidence type="ECO:0000313" key="3">
    <source>
        <dbReference type="Proteomes" id="UP001144297"/>
    </source>
</evidence>
<reference evidence="2" key="1">
    <citation type="submission" date="2022-12" db="EMBL/GenBank/DDBJ databases">
        <title>Reference genome sequencing for broad-spectrum identification of bacterial and archaeal isolates by mass spectrometry.</title>
        <authorList>
            <person name="Sekiguchi Y."/>
            <person name="Tourlousse D.M."/>
        </authorList>
    </citation>
    <scope>NUCLEOTIDE SEQUENCE</scope>
    <source>
        <strain evidence="2">TSL-P1</strain>
    </source>
</reference>
<dbReference type="Pfam" id="PF09623">
    <property type="entry name" value="Cas_NE0113"/>
    <property type="match status" value="1"/>
</dbReference>
<comment type="caution">
    <text evidence="2">The sequence shown here is derived from an EMBL/GenBank/DDBJ whole genome shotgun (WGS) entry which is preliminary data.</text>
</comment>
<feature type="domain" description="CRISPR system ring nuclease SSO2081-like" evidence="1">
    <location>
        <begin position="13"/>
        <end position="204"/>
    </location>
</feature>
<organism evidence="2 3">
    <name type="scientific">Thermodesulfovibrio yellowstonii</name>
    <dbReference type="NCBI Taxonomy" id="28262"/>
    <lineage>
        <taxon>Bacteria</taxon>
        <taxon>Pseudomonadati</taxon>
        <taxon>Nitrospirota</taxon>
        <taxon>Thermodesulfovibrionia</taxon>
        <taxon>Thermodesulfovibrionales</taxon>
        <taxon>Thermodesulfovibrionaceae</taxon>
        <taxon>Thermodesulfovibrio</taxon>
    </lineage>
</organism>
<protein>
    <submittedName>
        <fullName evidence="2">CRISPR-associated protein</fullName>
    </submittedName>
</protein>
<evidence type="ECO:0000313" key="2">
    <source>
        <dbReference type="EMBL" id="GLI52590.1"/>
    </source>
</evidence>
<dbReference type="Proteomes" id="UP001144297">
    <property type="component" value="Unassembled WGS sequence"/>
</dbReference>
<dbReference type="CDD" id="cd09686">
    <property type="entry name" value="Csx1_III-U"/>
    <property type="match status" value="1"/>
</dbReference>
<dbReference type="AlphaFoldDB" id="A0A9W6GEM4"/>
<dbReference type="InterPro" id="IPR013413">
    <property type="entry name" value="CRISPR-assoc_prot_NE0113"/>
</dbReference>
<dbReference type="EMBL" id="BSDX01000001">
    <property type="protein sequence ID" value="GLI52590.1"/>
    <property type="molecule type" value="Genomic_DNA"/>
</dbReference>
<accession>A0A9W6GEM4</accession>
<proteinExistence type="predicted"/>
<sequence>MKKHILLCVIGMTPQIITETIYALAKKKINIEELHVITTLDGKRKLTETLINKGILSQLIYEYNLPSIDFSEKSIYLIKNFKNKPLSDIRTPLDNESAGEIICKVVHKLTARKNTILHCSLAGGRKTMGFYLGAALQMYGRKDDKLYHVLVNEEFENLPEFFYPPAKSKEIIIKTKDGQFLKKSTSEVKIELAELPFLRLKELIDFSGKTFRELIDSTQIKFDNFKKIPYLGFIPAENILKIGDRKIKLSYNLWEFYTKLALQKKRACKHPQKLFCMNCTDCFLPMKGNTSLLTLFNQREENIRMKISKINSIIKNSLIAYYGKDNINFFLINSVGSHGSKKYGIFLDKLKIVRED</sequence>
<name>A0A9W6GEM4_9BACT</name>
<dbReference type="NCBIfam" id="TIGR02584">
    <property type="entry name" value="cas_NE0113"/>
    <property type="match status" value="1"/>
</dbReference>
<gene>
    <name evidence="2" type="ORF">TISLANDTSLP1_02830</name>
</gene>